<dbReference type="Gene3D" id="3.30.710.10">
    <property type="entry name" value="Potassium Channel Kv1.1, Chain A"/>
    <property type="match status" value="1"/>
</dbReference>
<dbReference type="AlphaFoldDB" id="A0A4R0REU8"/>
<sequence length="319" mass="36131">MSQFGANDANDLEWKHSEVVWYEDGNIIVVAESEGFRVFRSVLSKASTTFAGMFSMSAEGLHQEIYDGCSVVRLTDPVDDIRVLMRAIFDISYNVDASLTIDHLTTILSLSDKYDIAALRRNAIVVFKREYFPMPYGQSTLPYRTKHSAADDFRLANVCVDTQTHELLPMVMLMCAHHELKDILFGGKVGSESDIEDDEEDDEDKGPSPRARIKLNDVNMLAAVESRARLSKVLYDNKHPFVLHGRCQRTFRDKYGPWMTCGNLEKEGSDGFVSPIFFLRGQESAFRLCQDCKNSNKLRTELQVAEFEIVLGLEKVLGF</sequence>
<evidence type="ECO:0000313" key="1">
    <source>
        <dbReference type="EMBL" id="TCD64125.1"/>
    </source>
</evidence>
<gene>
    <name evidence="1" type="ORF">EIP91_004506</name>
</gene>
<dbReference type="EMBL" id="RWJN01000254">
    <property type="protein sequence ID" value="TCD64125.1"/>
    <property type="molecule type" value="Genomic_DNA"/>
</dbReference>
<accession>A0A4R0REU8</accession>
<dbReference type="Proteomes" id="UP000292702">
    <property type="component" value="Unassembled WGS sequence"/>
</dbReference>
<dbReference type="InterPro" id="IPR011333">
    <property type="entry name" value="SKP1/BTB/POZ_sf"/>
</dbReference>
<dbReference type="STRING" id="92696.A0A4R0REU8"/>
<protein>
    <recommendedName>
        <fullName evidence="3">BTB domain-containing protein</fullName>
    </recommendedName>
</protein>
<organism evidence="1 2">
    <name type="scientific">Steccherinum ochraceum</name>
    <dbReference type="NCBI Taxonomy" id="92696"/>
    <lineage>
        <taxon>Eukaryota</taxon>
        <taxon>Fungi</taxon>
        <taxon>Dikarya</taxon>
        <taxon>Basidiomycota</taxon>
        <taxon>Agaricomycotina</taxon>
        <taxon>Agaricomycetes</taxon>
        <taxon>Polyporales</taxon>
        <taxon>Steccherinaceae</taxon>
        <taxon>Steccherinum</taxon>
    </lineage>
</organism>
<comment type="caution">
    <text evidence="1">The sequence shown here is derived from an EMBL/GenBank/DDBJ whole genome shotgun (WGS) entry which is preliminary data.</text>
</comment>
<evidence type="ECO:0000313" key="2">
    <source>
        <dbReference type="Proteomes" id="UP000292702"/>
    </source>
</evidence>
<evidence type="ECO:0008006" key="3">
    <source>
        <dbReference type="Google" id="ProtNLM"/>
    </source>
</evidence>
<dbReference type="OrthoDB" id="3027208at2759"/>
<proteinExistence type="predicted"/>
<keyword evidence="2" id="KW-1185">Reference proteome</keyword>
<reference evidence="1 2" key="1">
    <citation type="submission" date="2018-11" db="EMBL/GenBank/DDBJ databases">
        <title>Genome assembly of Steccherinum ochraceum LE-BIN_3174, the white-rot fungus of the Steccherinaceae family (The Residual Polyporoid clade, Polyporales, Basidiomycota).</title>
        <authorList>
            <person name="Fedorova T.V."/>
            <person name="Glazunova O.A."/>
            <person name="Landesman E.O."/>
            <person name="Moiseenko K.V."/>
            <person name="Psurtseva N.V."/>
            <person name="Savinova O.S."/>
            <person name="Shakhova N.V."/>
            <person name="Tyazhelova T.V."/>
            <person name="Vasina D.V."/>
        </authorList>
    </citation>
    <scope>NUCLEOTIDE SEQUENCE [LARGE SCALE GENOMIC DNA]</scope>
    <source>
        <strain evidence="1 2">LE-BIN_3174</strain>
    </source>
</reference>
<name>A0A4R0REU8_9APHY</name>